<dbReference type="EMBL" id="FNTB01000001">
    <property type="protein sequence ID" value="SEB48101.1"/>
    <property type="molecule type" value="Genomic_DNA"/>
</dbReference>
<dbReference type="RefSeq" id="WP_074669937.1">
    <property type="nucleotide sequence ID" value="NZ_FNTB01000001.1"/>
</dbReference>
<dbReference type="InterPro" id="IPR011330">
    <property type="entry name" value="Glyco_hydro/deAcase_b/a-brl"/>
</dbReference>
<dbReference type="SUPFAM" id="SSF88713">
    <property type="entry name" value="Glycoside hydrolase/deacetylase"/>
    <property type="match status" value="1"/>
</dbReference>
<protein>
    <submittedName>
        <fullName evidence="1">Uncharacterized protein</fullName>
    </submittedName>
</protein>
<gene>
    <name evidence="1" type="ORF">SAMN05192540_0500</name>
</gene>
<organism evidence="1 2">
    <name type="scientific">Maribacter dokdonensis</name>
    <dbReference type="NCBI Taxonomy" id="320912"/>
    <lineage>
        <taxon>Bacteria</taxon>
        <taxon>Pseudomonadati</taxon>
        <taxon>Bacteroidota</taxon>
        <taxon>Flavobacteriia</taxon>
        <taxon>Flavobacteriales</taxon>
        <taxon>Flavobacteriaceae</taxon>
        <taxon>Maribacter</taxon>
    </lineage>
</organism>
<evidence type="ECO:0000313" key="2">
    <source>
        <dbReference type="Proteomes" id="UP000183038"/>
    </source>
</evidence>
<proteinExistence type="predicted"/>
<sequence>MIAKKIGYLSLLIAFTLLTSCQQELYKSNNKFNIPEKSTEEPLVQFLIEPTNYSAILETENLAKAFDYSKIAHKTLWVNQFNEKLNIAPTTRVVTVHETAGLSTVAIDSLLKFVSKGGTLLITKAAKDERMSYFFGMTPGADWSTNKVASGLFFNKPLFPGMQGRGFDNETTHLGFNTSNFSSNVNVLVSAYNDNNYPVLVENQIGNGKVILYNSSQVLKKEMRGLLFSASLLGLEGIPYPIANIGTLFLDDFPSAVYDENGKAITLKNGEGKSEFLKKDWWPKMRKFSQEEDIKFSAYVTFNADDKNTGEANFKSWDQTGLLDGKNEDGTNKWMINEFTNRGHELGFRGYNDLSLSKELWQDTDQILENIKASEKKWEENISKSLPTSYVAPNNKIDSLGLISLKKGFPSLNFVHTSFLGDLYKGGNREFDPDPLNNRFFDYPRLSSGYTISDKELWAIESTYLYTGIWSHALSTEDAVEMVNADNAINSLKNHIADYKKRHPQMQFLTAKKSTEAVMDWRYQSIRHLSYEGQYEVSSSLNSDANKDSYWLMYVSEHNNVKVHEKLFFDQTEFSATPFLNGFLYSIKTKSPNLSVPDIRPEIRTLIGTTSTLITNTNNDYKAYNRSKQTMVPLKKKINRLVVEEKTKEATNLMEKLFDNNKFINSQEIVTYAEGMEAQGKTEELWSQLDQLYLKNPSSSYADFSRDISIVSKYPTPTTKKMWIERQMEWGQNDPALLKEYYQNFNTEDNTEIIEQVLSVLYSLEPTDENQHTYYDFLVKSNKDDLLQKLDEIEPCSISNKDLATSISEAYAEKLNFDKAELWQKCGNISPEVVKEWKEKTKTIASKKFTDFEYYLRYLLVNDPDKALEEAQEIEPCRPDLIRLSKNIALLFAQYSQYQKALDWSTCTNTISIKHILDWNLEYANGRYLKQVYAKHIEKNPRDYNTMNHMVKLLLLKGDVDGAGKIALSIPQNKIDPDFKIAFNNEVKSETNEKQSLYVSKYKVLMDDAIVKKSEIEARKKKGHSIGLTSSAIAGEFNPTLFNNAFHFGFYNTKLDFHKFSIVQGTAYSVLKDTIVPNDIDRDLLGVAYQYKTESNEKNPFSVGAKVELDNFNKVFFHFNTGIDFIGDNSTSSLALKVHPVTTGPGYELNIYDIQVKAAQEFEYSSNLDHQFYIKADYYTDSQYYAIGGTRVEYNLLNLDKFKFGPLIEGAYGVGSEERRDGFPYWLTEDRLYAGGGLQFTIGNEDSDFNWQSDFSLFAEQEEDSFQRYEGKLSYRIKNFTTVHLNYSYFTIDRFFSNTVQLGIQYNFK</sequence>
<dbReference type="Proteomes" id="UP000183038">
    <property type="component" value="Unassembled WGS sequence"/>
</dbReference>
<dbReference type="PROSITE" id="PS51257">
    <property type="entry name" value="PROKAR_LIPOPROTEIN"/>
    <property type="match status" value="1"/>
</dbReference>
<dbReference type="GO" id="GO:0005975">
    <property type="term" value="P:carbohydrate metabolic process"/>
    <property type="evidence" value="ECO:0007669"/>
    <property type="project" value="InterPro"/>
</dbReference>
<accession>A0A1H4JP72</accession>
<evidence type="ECO:0000313" key="1">
    <source>
        <dbReference type="EMBL" id="SEB48101.1"/>
    </source>
</evidence>
<reference evidence="1 2" key="1">
    <citation type="submission" date="2016-10" db="EMBL/GenBank/DDBJ databases">
        <authorList>
            <person name="de Groot N.N."/>
        </authorList>
    </citation>
    <scope>NUCLEOTIDE SEQUENCE [LARGE SCALE GENOMIC DNA]</scope>
    <source>
        <strain evidence="1 2">MAR_2009_71</strain>
    </source>
</reference>
<name>A0A1H4JP72_9FLAO</name>
<dbReference type="Pfam" id="PF09960">
    <property type="entry name" value="DUF2194"/>
    <property type="match status" value="1"/>
</dbReference>
<dbReference type="InterPro" id="IPR018695">
    <property type="entry name" value="DUF2194"/>
</dbReference>
<dbReference type="OrthoDB" id="9761886at2"/>